<evidence type="ECO:0000256" key="7">
    <source>
        <dbReference type="ARBA" id="ARBA00023157"/>
    </source>
</evidence>
<evidence type="ECO:0000256" key="2">
    <source>
        <dbReference type="ARBA" id="ARBA00022692"/>
    </source>
</evidence>
<keyword evidence="8" id="KW-0325">Glycoprotein</keyword>
<evidence type="ECO:0000259" key="12">
    <source>
        <dbReference type="PROSITE" id="PS50287"/>
    </source>
</evidence>
<keyword evidence="5 10" id="KW-1133">Transmembrane helix</keyword>
<accession>A0A835Y426</accession>
<feature type="domain" description="SRCR" evidence="12">
    <location>
        <begin position="146"/>
        <end position="262"/>
    </location>
</feature>
<evidence type="ECO:0000256" key="5">
    <source>
        <dbReference type="ARBA" id="ARBA00022989"/>
    </source>
</evidence>
<evidence type="ECO:0000256" key="9">
    <source>
        <dbReference type="SAM" id="MobiDB-lite"/>
    </source>
</evidence>
<evidence type="ECO:0000256" key="11">
    <source>
        <dbReference type="SAM" id="SignalP"/>
    </source>
</evidence>
<evidence type="ECO:0000256" key="6">
    <source>
        <dbReference type="ARBA" id="ARBA00023136"/>
    </source>
</evidence>
<comment type="subcellular location">
    <subcellularLocation>
        <location evidence="1">Membrane</location>
        <topology evidence="1">Single-pass membrane protein</topology>
    </subcellularLocation>
</comment>
<dbReference type="PROSITE" id="PS50287">
    <property type="entry name" value="SRCR_2"/>
    <property type="match status" value="4"/>
</dbReference>
<evidence type="ECO:0000256" key="3">
    <source>
        <dbReference type="ARBA" id="ARBA00022729"/>
    </source>
</evidence>
<dbReference type="PANTHER" id="PTHR19331:SF487">
    <property type="entry name" value="SOLUBLE SCAVENGER RECEPTOR CYSTEINE-RICH DOMAIN-CONTAINING PROTEIN SSC5D"/>
    <property type="match status" value="1"/>
</dbReference>
<keyword evidence="7" id="KW-1015">Disulfide bond</keyword>
<dbReference type="GO" id="GO:0016020">
    <property type="term" value="C:membrane"/>
    <property type="evidence" value="ECO:0007669"/>
    <property type="project" value="UniProtKB-SubCell"/>
</dbReference>
<dbReference type="Proteomes" id="UP000612055">
    <property type="component" value="Unassembled WGS sequence"/>
</dbReference>
<protein>
    <recommendedName>
        <fullName evidence="12">SRCR domain-containing protein</fullName>
    </recommendedName>
</protein>
<evidence type="ECO:0000313" key="14">
    <source>
        <dbReference type="Proteomes" id="UP000612055"/>
    </source>
</evidence>
<sequence length="1746" mass="181198">MCRLALALTLVAAPAVLGLLSDYQLGDIFLKSLVNHEGAIQIFDGEKFGTVCSENFEDIDAKVACRQLGYGDGIVLTNWGVLPSAGPVMLTRLDCGATHSRIYDCPSAGWGVNGTCTHSQDVGVRCYAVNQTLFNSTAGILSFGAIRLAGPDAANGVGRVEMYDGANWGSVCGKAFGTGAEDGFGMKEANVVCKELGYSSGAVRLLKRNQFEVGTGPVFMEGLQCDGTEDKLYQCRMFGDSLRWRSTAMTCGHQYDVGVACRKPTKVFSNDTAFPETGTLRIANRPSDSNPYGAPSRLEMYDASTSSWGSICTDGFTDADAQQACKEMGYLSGVVVPNYGGGSGPILLSNVGCSSPASNKRLYDCSNDGWKVHKCSHDQDVGVRCYLKAPLSKSESSPDNGTIRISGGGMEGRLEINSGAGWRSICDDGFTDREAGVACRELGYANGTVIPMFGGGGAPLITSVTCNPSAAIGQDRIAYCSNAGWGVANCSVKETVGVSCIGYITHTNPNAECQKQANLLNAGVKGSCNPGAAVDSCPVGFTCTATPNGVWWQCADGTDVNSGVTWVAVDGLCARSNPSLSWAQFTNKGREIFVRLSTAAKAVGVVPCDQIFDAASAGLIGGNASMCEVPSMEMGSNWIKITLGPGASVVFNSVLTASTTQTVLQEGTGTRSFTGSVTVARCDSCESPMALVNGPDVISGGCDGGSATPNSAGATTAWEWDVLSSVDPAGRPVTDARWSVIRIASKASKDALEAAVARANGQASATDRLKFSLTRAEFDALDAGAKFGVQAVVYSWLGTWDVDTITFTKAPSSNAPIVTMTATSFAYGAQGGVRLQAGVAVGCLGKQIAWRWSAPKGWAGFPSQSVTGQTLFLPASLLGSWPSATSPRVRVTASYVGANTGPGNSSYFDYDVDATLVASSARALALSDDSPSGDVAYNNALVFKVMTDGATWTCSRPDGKPCFRGRWADATTTNGGRNYMIPYGMLEMNVWHTVTARIPNSAVTAGTTFRPRPAAFVDQIPKAVLRRQAGGIAQDKAHNTDSPLTLVLDLGMNAKDATVAWSSREMPGLADLAQTQPLAINASRDPAAAGARVLTIPVELLPKTLPLVTVSVALTLPTTAVKGYATITVSLNQPAYCWMSADPSACLDVTVVSSAAPGATVNMRAKGWADLTNGMLSYEFGFRQSNGVDRVQQVSVEPEATIVGLPAGDVPVYVCAIDDYGARACANKTVTVSAFSGDANSAVGAVNVPAILLLNDRAAIISAANQVAVILEAVNGSVSADSDAAVQTANLINALLTTSQLDDPLQAQIAIPALAALAAAARDILTAGHRQQLSDAAMLSLRGLEISGQASNVSPSLFAAILRLISAALPSVVPPPTAVARRAMQELVLNITGPTPAILEAMARINDLGALINRVASTLVALSPAGGAFLAAGDRGLQLAVAPVPAAAANNGAFFINLRAGPSAPDAARATLNGVVPMNGTSYDVDASIYIRAKVDLGNNDLFVVLGQAPGAGPAIRTAVGNTWGGEANYTLLGGVTTLTWLGTPPVDWVVKNQFKDLAPERLDPLCMKRTTPWNPNNIVFSDNVTMAMGTVGGEPAYNMKAGSLVISIPAPGYNPDRLTDCLLYDPRADLIDSCALTFVGYDAATGRVTCAGWAAQGAILVVQFDDMEDDFEGLPTGSVAGIIVGACCAFLLIVALLVFAIMQRKRSAKTVDSGEDAGGGKAASSGGSGSRVHPAQDQYGDDQAA</sequence>
<keyword evidence="3 11" id="KW-0732">Signal</keyword>
<keyword evidence="2 10" id="KW-0812">Transmembrane</keyword>
<feature type="transmembrane region" description="Helical" evidence="10">
    <location>
        <begin position="1680"/>
        <end position="1702"/>
    </location>
</feature>
<feature type="region of interest" description="Disordered" evidence="9">
    <location>
        <begin position="1709"/>
        <end position="1746"/>
    </location>
</feature>
<feature type="chain" id="PRO_5032809514" description="SRCR domain-containing protein" evidence="11">
    <location>
        <begin position="19"/>
        <end position="1746"/>
    </location>
</feature>
<dbReference type="InterPro" id="IPR036772">
    <property type="entry name" value="SRCR-like_dom_sf"/>
</dbReference>
<dbReference type="SMART" id="SM00202">
    <property type="entry name" value="SR"/>
    <property type="match status" value="4"/>
</dbReference>
<evidence type="ECO:0000256" key="1">
    <source>
        <dbReference type="ARBA" id="ARBA00004167"/>
    </source>
</evidence>
<keyword evidence="14" id="KW-1185">Reference proteome</keyword>
<dbReference type="Pfam" id="PF00530">
    <property type="entry name" value="SRCR"/>
    <property type="match status" value="4"/>
</dbReference>
<dbReference type="SUPFAM" id="SSF56487">
    <property type="entry name" value="SRCR-like"/>
    <property type="match status" value="4"/>
</dbReference>
<evidence type="ECO:0000256" key="8">
    <source>
        <dbReference type="ARBA" id="ARBA00023180"/>
    </source>
</evidence>
<keyword evidence="6 10" id="KW-0472">Membrane</keyword>
<feature type="compositionally biased region" description="Gly residues" evidence="9">
    <location>
        <begin position="1717"/>
        <end position="1730"/>
    </location>
</feature>
<feature type="domain" description="SRCR" evidence="12">
    <location>
        <begin position="403"/>
        <end position="501"/>
    </location>
</feature>
<keyword evidence="4" id="KW-0677">Repeat</keyword>
<evidence type="ECO:0000256" key="10">
    <source>
        <dbReference type="SAM" id="Phobius"/>
    </source>
</evidence>
<dbReference type="EMBL" id="JAEHOE010000021">
    <property type="protein sequence ID" value="KAG2496067.1"/>
    <property type="molecule type" value="Genomic_DNA"/>
</dbReference>
<dbReference type="Gene3D" id="3.10.250.10">
    <property type="entry name" value="SRCR-like domain"/>
    <property type="match status" value="4"/>
</dbReference>
<evidence type="ECO:0000256" key="4">
    <source>
        <dbReference type="ARBA" id="ARBA00022737"/>
    </source>
</evidence>
<reference evidence="13" key="1">
    <citation type="journal article" date="2020" name="bioRxiv">
        <title>Comparative genomics of Chlamydomonas.</title>
        <authorList>
            <person name="Craig R.J."/>
            <person name="Hasan A.R."/>
            <person name="Ness R.W."/>
            <person name="Keightley P.D."/>
        </authorList>
    </citation>
    <scope>NUCLEOTIDE SEQUENCE</scope>
    <source>
        <strain evidence="13">CCAP 11/70</strain>
    </source>
</reference>
<dbReference type="PANTHER" id="PTHR19331">
    <property type="entry name" value="SCAVENGER RECEPTOR DOMAIN-CONTAINING"/>
    <property type="match status" value="1"/>
</dbReference>
<dbReference type="OrthoDB" id="536948at2759"/>
<dbReference type="InterPro" id="IPR001190">
    <property type="entry name" value="SRCR"/>
</dbReference>
<dbReference type="CDD" id="cd12087">
    <property type="entry name" value="TM_EGFR-like"/>
    <property type="match status" value="1"/>
</dbReference>
<feature type="signal peptide" evidence="11">
    <location>
        <begin position="1"/>
        <end position="18"/>
    </location>
</feature>
<comment type="caution">
    <text evidence="13">The sequence shown here is derived from an EMBL/GenBank/DDBJ whole genome shotgun (WGS) entry which is preliminary data.</text>
</comment>
<feature type="domain" description="SRCR" evidence="12">
    <location>
        <begin position="17"/>
        <end position="127"/>
    </location>
</feature>
<dbReference type="FunFam" id="3.10.250.10:FF:000016">
    <property type="entry name" value="Scavenger receptor cysteine-rich protein type 12"/>
    <property type="match status" value="1"/>
</dbReference>
<feature type="domain" description="SRCR" evidence="12">
    <location>
        <begin position="280"/>
        <end position="386"/>
    </location>
</feature>
<proteinExistence type="predicted"/>
<evidence type="ECO:0000313" key="13">
    <source>
        <dbReference type="EMBL" id="KAG2496067.1"/>
    </source>
</evidence>
<gene>
    <name evidence="13" type="ORF">HYH03_005986</name>
</gene>
<organism evidence="13 14">
    <name type="scientific">Edaphochlamys debaryana</name>
    <dbReference type="NCBI Taxonomy" id="47281"/>
    <lineage>
        <taxon>Eukaryota</taxon>
        <taxon>Viridiplantae</taxon>
        <taxon>Chlorophyta</taxon>
        <taxon>core chlorophytes</taxon>
        <taxon>Chlorophyceae</taxon>
        <taxon>CS clade</taxon>
        <taxon>Chlamydomonadales</taxon>
        <taxon>Chlamydomonadales incertae sedis</taxon>
        <taxon>Edaphochlamys</taxon>
    </lineage>
</organism>
<name>A0A835Y426_9CHLO</name>